<keyword evidence="3" id="KW-1185">Reference proteome</keyword>
<sequence>PRHSKLGDLSPKQDPTDTILSPYTVVPTVSKEIYAAFKALASFTGLNQFPKFSPISPTRTGRPNKLILEIKRPGPYMSRLGSKKKEPVCHHYGKGTPVNSRSRSSRCPNSSKRRVSTGALPKRANQERKTTKKSLLGVQEQKLELKTSKAKEVQASWLQDLETTSYFGVLYYVGTGRS</sequence>
<dbReference type="Proteomes" id="UP000789405">
    <property type="component" value="Unassembled WGS sequence"/>
</dbReference>
<comment type="caution">
    <text evidence="2">The sequence shown here is derived from an EMBL/GenBank/DDBJ whole genome shotgun (WGS) entry which is preliminary data.</text>
</comment>
<organism evidence="2 3">
    <name type="scientific">Dentiscutata erythropus</name>
    <dbReference type="NCBI Taxonomy" id="1348616"/>
    <lineage>
        <taxon>Eukaryota</taxon>
        <taxon>Fungi</taxon>
        <taxon>Fungi incertae sedis</taxon>
        <taxon>Mucoromycota</taxon>
        <taxon>Glomeromycotina</taxon>
        <taxon>Glomeromycetes</taxon>
        <taxon>Diversisporales</taxon>
        <taxon>Gigasporaceae</taxon>
        <taxon>Dentiscutata</taxon>
    </lineage>
</organism>
<feature type="compositionally biased region" description="Low complexity" evidence="1">
    <location>
        <begin position="100"/>
        <end position="110"/>
    </location>
</feature>
<evidence type="ECO:0000256" key="1">
    <source>
        <dbReference type="SAM" id="MobiDB-lite"/>
    </source>
</evidence>
<dbReference type="EMBL" id="CAJVPY010016926">
    <property type="protein sequence ID" value="CAG8759490.1"/>
    <property type="molecule type" value="Genomic_DNA"/>
</dbReference>
<dbReference type="AlphaFoldDB" id="A0A9N9J2W4"/>
<name>A0A9N9J2W4_9GLOM</name>
<protein>
    <submittedName>
        <fullName evidence="2">23504_t:CDS:1</fullName>
    </submittedName>
</protein>
<feature type="non-terminal residue" evidence="2">
    <location>
        <position position="1"/>
    </location>
</feature>
<evidence type="ECO:0000313" key="2">
    <source>
        <dbReference type="EMBL" id="CAG8759490.1"/>
    </source>
</evidence>
<accession>A0A9N9J2W4</accession>
<feature type="region of interest" description="Disordered" evidence="1">
    <location>
        <begin position="76"/>
        <end position="134"/>
    </location>
</feature>
<reference evidence="2" key="1">
    <citation type="submission" date="2021-06" db="EMBL/GenBank/DDBJ databases">
        <authorList>
            <person name="Kallberg Y."/>
            <person name="Tangrot J."/>
            <person name="Rosling A."/>
        </authorList>
    </citation>
    <scope>NUCLEOTIDE SEQUENCE</scope>
    <source>
        <strain evidence="2">MA453B</strain>
    </source>
</reference>
<evidence type="ECO:0000313" key="3">
    <source>
        <dbReference type="Proteomes" id="UP000789405"/>
    </source>
</evidence>
<proteinExistence type="predicted"/>
<gene>
    <name evidence="2" type="ORF">DERYTH_LOCUS17680</name>
</gene>